<dbReference type="InterPro" id="IPR001806">
    <property type="entry name" value="Small_GTPase"/>
</dbReference>
<dbReference type="PROSITE" id="PS51421">
    <property type="entry name" value="RAS"/>
    <property type="match status" value="1"/>
</dbReference>
<dbReference type="SMART" id="SM00174">
    <property type="entry name" value="RHO"/>
    <property type="match status" value="1"/>
</dbReference>
<evidence type="ECO:0000256" key="2">
    <source>
        <dbReference type="ARBA" id="ARBA00011984"/>
    </source>
</evidence>
<dbReference type="InterPro" id="IPR051065">
    <property type="entry name" value="Ras-related_GTPase"/>
</dbReference>
<keyword evidence="6" id="KW-1185">Reference proteome</keyword>
<evidence type="ECO:0000256" key="1">
    <source>
        <dbReference type="ARBA" id="ARBA00008344"/>
    </source>
</evidence>
<dbReference type="EC" id="3.6.5.2" evidence="2"/>
<dbReference type="InterPro" id="IPR027417">
    <property type="entry name" value="P-loop_NTPase"/>
</dbReference>
<evidence type="ECO:0000256" key="4">
    <source>
        <dbReference type="ARBA" id="ARBA00048098"/>
    </source>
</evidence>
<dbReference type="InterPro" id="IPR005225">
    <property type="entry name" value="Small_GTP-bd"/>
</dbReference>
<comment type="catalytic activity">
    <reaction evidence="4">
        <text>GTP + H2O = GDP + phosphate + H(+)</text>
        <dbReference type="Rhea" id="RHEA:19669"/>
        <dbReference type="ChEBI" id="CHEBI:15377"/>
        <dbReference type="ChEBI" id="CHEBI:15378"/>
        <dbReference type="ChEBI" id="CHEBI:37565"/>
        <dbReference type="ChEBI" id="CHEBI:43474"/>
        <dbReference type="ChEBI" id="CHEBI:58189"/>
        <dbReference type="EC" id="3.6.5.2"/>
    </reaction>
</comment>
<feature type="transmembrane region" description="Helical" evidence="5">
    <location>
        <begin position="234"/>
        <end position="256"/>
    </location>
</feature>
<dbReference type="SMART" id="SM00173">
    <property type="entry name" value="RAS"/>
    <property type="match status" value="1"/>
</dbReference>
<protein>
    <recommendedName>
        <fullName evidence="2">small monomeric GTPase</fullName>
        <ecNumber evidence="2">3.6.5.2</ecNumber>
    </recommendedName>
</protein>
<dbReference type="GO" id="GO:0005525">
    <property type="term" value="F:GTP binding"/>
    <property type="evidence" value="ECO:0007669"/>
    <property type="project" value="InterPro"/>
</dbReference>
<organism evidence="6 7">
    <name type="scientific">Setaria digitata</name>
    <dbReference type="NCBI Taxonomy" id="48799"/>
    <lineage>
        <taxon>Eukaryota</taxon>
        <taxon>Metazoa</taxon>
        <taxon>Ecdysozoa</taxon>
        <taxon>Nematoda</taxon>
        <taxon>Chromadorea</taxon>
        <taxon>Rhabditida</taxon>
        <taxon>Spirurina</taxon>
        <taxon>Spiruromorpha</taxon>
        <taxon>Filarioidea</taxon>
        <taxon>Setariidae</taxon>
        <taxon>Setaria</taxon>
    </lineage>
</organism>
<dbReference type="SUPFAM" id="SSF52540">
    <property type="entry name" value="P-loop containing nucleoside triphosphate hydrolases"/>
    <property type="match status" value="1"/>
</dbReference>
<dbReference type="AlphaFoldDB" id="A0A915Q0M5"/>
<dbReference type="NCBIfam" id="TIGR00231">
    <property type="entry name" value="small_GTP"/>
    <property type="match status" value="1"/>
</dbReference>
<keyword evidence="3" id="KW-0378">Hydrolase</keyword>
<dbReference type="PROSITE" id="PS51419">
    <property type="entry name" value="RAB"/>
    <property type="match status" value="1"/>
</dbReference>
<keyword evidence="5" id="KW-0472">Membrane</keyword>
<dbReference type="GO" id="GO:0003925">
    <property type="term" value="F:G protein activity"/>
    <property type="evidence" value="ECO:0007669"/>
    <property type="project" value="UniProtKB-EC"/>
</dbReference>
<reference evidence="7" key="1">
    <citation type="submission" date="2022-11" db="UniProtKB">
        <authorList>
            <consortium name="WormBaseParasite"/>
        </authorList>
    </citation>
    <scope>IDENTIFICATION</scope>
</reference>
<dbReference type="WBParaSite" id="sdigi.contig535.g8880.t1">
    <property type="protein sequence ID" value="sdigi.contig535.g8880.t1"/>
    <property type="gene ID" value="sdigi.contig535.g8880"/>
</dbReference>
<evidence type="ECO:0000313" key="7">
    <source>
        <dbReference type="WBParaSite" id="sdigi.contig535.g8880.t1"/>
    </source>
</evidence>
<dbReference type="Proteomes" id="UP000887581">
    <property type="component" value="Unplaced"/>
</dbReference>
<dbReference type="PRINTS" id="PR00449">
    <property type="entry name" value="RASTRNSFRMNG"/>
</dbReference>
<dbReference type="Gene3D" id="3.40.50.300">
    <property type="entry name" value="P-loop containing nucleotide triphosphate hydrolases"/>
    <property type="match status" value="1"/>
</dbReference>
<dbReference type="SMART" id="SM00175">
    <property type="entry name" value="RAB"/>
    <property type="match status" value="1"/>
</dbReference>
<proteinExistence type="inferred from homology"/>
<evidence type="ECO:0000256" key="3">
    <source>
        <dbReference type="ARBA" id="ARBA00022801"/>
    </source>
</evidence>
<comment type="similarity">
    <text evidence="1">Belongs to the small GTPase superfamily. Ras family.</text>
</comment>
<dbReference type="Pfam" id="PF00071">
    <property type="entry name" value="Ras"/>
    <property type="match status" value="1"/>
</dbReference>
<sequence>MHVALIGMTGCGKSALTVKYVARRFIGEYDPNLEDTYCRQDVLLSQPIVVWLMDTVDGSGRDAMRYLAWADVYIIVYDITSQLSLQYAESTMQQISTHEHHLCARQHKCLLVGNKTDLERYRQVSESDGEKLAKRFGVMFGEISAVDEWERVAALFRRPITALLTDRSKRRSPSPRLCSSDSEIASVEKLLSVNKSAFSMKSSGRCSTFGRRSKSPKGGDVVKIPSSKKSGHKAISVGALLAPFGSYVVLELILVLE</sequence>
<accession>A0A915Q0M5</accession>
<dbReference type="PANTHER" id="PTHR45704">
    <property type="entry name" value="RAS-LIKE FAMILY MEMBER 11"/>
    <property type="match status" value="1"/>
</dbReference>
<evidence type="ECO:0000256" key="5">
    <source>
        <dbReference type="SAM" id="Phobius"/>
    </source>
</evidence>
<name>A0A915Q0M5_9BILA</name>
<keyword evidence="5" id="KW-0812">Transmembrane</keyword>
<evidence type="ECO:0000313" key="6">
    <source>
        <dbReference type="Proteomes" id="UP000887581"/>
    </source>
</evidence>
<keyword evidence="5" id="KW-1133">Transmembrane helix</keyword>